<feature type="compositionally biased region" description="Pro residues" evidence="10">
    <location>
        <begin position="334"/>
        <end position="368"/>
    </location>
</feature>
<dbReference type="GeneTree" id="ENSGT00950000183012"/>
<evidence type="ECO:0000256" key="6">
    <source>
        <dbReference type="ARBA" id="ARBA00023136"/>
    </source>
</evidence>
<protein>
    <submittedName>
        <fullName evidence="12">VPS37C subunit of ESCRT-I</fullName>
    </submittedName>
</protein>
<dbReference type="SUPFAM" id="SSF140111">
    <property type="entry name" value="Endosomal sorting complex assembly domain"/>
    <property type="match status" value="1"/>
</dbReference>
<dbReference type="AlphaFoldDB" id="F7EI27"/>
<dbReference type="OMA" id="PMYRAGY"/>
<dbReference type="Ensembl" id="ENSOANT00000023006.3">
    <property type="protein sequence ID" value="ENSOANP00000023002.2"/>
    <property type="gene ID" value="ENSOANG00000014602.3"/>
</dbReference>
<dbReference type="GO" id="GO:0000813">
    <property type="term" value="C:ESCRT I complex"/>
    <property type="evidence" value="ECO:0000318"/>
    <property type="project" value="GO_Central"/>
</dbReference>
<dbReference type="GO" id="GO:0039702">
    <property type="term" value="P:viral budding via host ESCRT complex"/>
    <property type="evidence" value="ECO:0007669"/>
    <property type="project" value="UniProtKB-ARBA"/>
</dbReference>
<evidence type="ECO:0000256" key="8">
    <source>
        <dbReference type="PROSITE-ProRule" id="PRU00646"/>
    </source>
</evidence>
<dbReference type="GO" id="GO:0005654">
    <property type="term" value="C:nucleoplasm"/>
    <property type="evidence" value="ECO:0007669"/>
    <property type="project" value="Ensembl"/>
</dbReference>
<dbReference type="GO" id="GO:0005794">
    <property type="term" value="C:Golgi apparatus"/>
    <property type="evidence" value="ECO:0007669"/>
    <property type="project" value="Ensembl"/>
</dbReference>
<dbReference type="GO" id="GO:0006623">
    <property type="term" value="P:protein targeting to vacuole"/>
    <property type="evidence" value="ECO:0000318"/>
    <property type="project" value="GO_Central"/>
</dbReference>
<dbReference type="GO" id="GO:0043162">
    <property type="term" value="P:ubiquitin-dependent protein catabolic process via the multivesicular body sorting pathway"/>
    <property type="evidence" value="ECO:0000318"/>
    <property type="project" value="GO_Central"/>
</dbReference>
<feature type="compositionally biased region" description="Pro residues" evidence="10">
    <location>
        <begin position="202"/>
        <end position="223"/>
    </location>
</feature>
<feature type="compositionally biased region" description="Low complexity" evidence="10">
    <location>
        <begin position="234"/>
        <end position="250"/>
    </location>
</feature>
<reference evidence="12 13" key="1">
    <citation type="journal article" date="2008" name="Nature">
        <title>Genome analysis of the platypus reveals unique signatures of evolution.</title>
        <authorList>
            <person name="Warren W.C."/>
            <person name="Hillier L.W."/>
            <person name="Marshall Graves J.A."/>
            <person name="Birney E."/>
            <person name="Ponting C.P."/>
            <person name="Grutzner F."/>
            <person name="Belov K."/>
            <person name="Miller W."/>
            <person name="Clarke L."/>
            <person name="Chinwalla A.T."/>
            <person name="Yang S.P."/>
            <person name="Heger A."/>
            <person name="Locke D.P."/>
            <person name="Miethke P."/>
            <person name="Waters P.D."/>
            <person name="Veyrunes F."/>
            <person name="Fulton L."/>
            <person name="Fulton B."/>
            <person name="Graves T."/>
            <person name="Wallis J."/>
            <person name="Puente X.S."/>
            <person name="Lopez-Otin C."/>
            <person name="Ordonez G.R."/>
            <person name="Eichler E.E."/>
            <person name="Chen L."/>
            <person name="Cheng Z."/>
            <person name="Deakin J.E."/>
            <person name="Alsop A."/>
            <person name="Thompson K."/>
            <person name="Kirby P."/>
            <person name="Papenfuss A.T."/>
            <person name="Wakefield M.J."/>
            <person name="Olender T."/>
            <person name="Lancet D."/>
            <person name="Huttley G.A."/>
            <person name="Smit A.F."/>
            <person name="Pask A."/>
            <person name="Temple-Smith P."/>
            <person name="Batzer M.A."/>
            <person name="Walker J.A."/>
            <person name="Konkel M.K."/>
            <person name="Harris R.S."/>
            <person name="Whittington C.M."/>
            <person name="Wong E.S."/>
            <person name="Gemmell N.J."/>
            <person name="Buschiazzo E."/>
            <person name="Vargas Jentzsch I.M."/>
            <person name="Merkel A."/>
            <person name="Schmitz J."/>
            <person name="Zemann A."/>
            <person name="Churakov G."/>
            <person name="Kriegs J.O."/>
            <person name="Brosius J."/>
            <person name="Murchison E.P."/>
            <person name="Sachidanandam R."/>
            <person name="Smith C."/>
            <person name="Hannon G.J."/>
            <person name="Tsend-Ayush E."/>
            <person name="McMillan D."/>
            <person name="Attenborough R."/>
            <person name="Rens W."/>
            <person name="Ferguson-Smith M."/>
            <person name="Lefevre C.M."/>
            <person name="Sharp J.A."/>
            <person name="Nicholas K.R."/>
            <person name="Ray D.A."/>
            <person name="Kube M."/>
            <person name="Reinhardt R."/>
            <person name="Pringle T.H."/>
            <person name="Taylor J."/>
            <person name="Jones R.C."/>
            <person name="Nixon B."/>
            <person name="Dacheux J.L."/>
            <person name="Niwa H."/>
            <person name="Sekita Y."/>
            <person name="Huang X."/>
            <person name="Stark A."/>
            <person name="Kheradpour P."/>
            <person name="Kellis M."/>
            <person name="Flicek P."/>
            <person name="Chen Y."/>
            <person name="Webber C."/>
            <person name="Hardison R."/>
            <person name="Nelson J."/>
            <person name="Hallsworth-Pepin K."/>
            <person name="Delehaunty K."/>
            <person name="Markovic C."/>
            <person name="Minx P."/>
            <person name="Feng Y."/>
            <person name="Kremitzki C."/>
            <person name="Mitreva M."/>
            <person name="Glasscock J."/>
            <person name="Wylie T."/>
            <person name="Wohldmann P."/>
            <person name="Thiru P."/>
            <person name="Nhan M.N."/>
            <person name="Pohl C.S."/>
            <person name="Smith S.M."/>
            <person name="Hou S."/>
            <person name="Nefedov M."/>
            <person name="de Jong P.J."/>
            <person name="Renfree M.B."/>
            <person name="Mardis E.R."/>
            <person name="Wilson R.K."/>
        </authorList>
    </citation>
    <scope>NUCLEOTIDE SEQUENCE [LARGE SCALE GENOMIC DNA]</scope>
    <source>
        <strain evidence="12 13">Glennie</strain>
    </source>
</reference>
<dbReference type="Pfam" id="PF07200">
    <property type="entry name" value="Mod_r"/>
    <property type="match status" value="1"/>
</dbReference>
<evidence type="ECO:0000256" key="10">
    <source>
        <dbReference type="SAM" id="MobiDB-lite"/>
    </source>
</evidence>
<dbReference type="Gene3D" id="1.10.287.660">
    <property type="entry name" value="Helix hairpin bin"/>
    <property type="match status" value="1"/>
</dbReference>
<comment type="function">
    <text evidence="7">Component of the ESCRT-I complex, a regulator of vesicular trafficking process. Required for the sorting of endocytic ubiquitinated cargos into multivesicular bodies. May be involved in cell growth and differentiation.</text>
</comment>
<evidence type="ECO:0000313" key="13">
    <source>
        <dbReference type="Proteomes" id="UP000002279"/>
    </source>
</evidence>
<sequence length="368" mass="39786">MPRGKSRGLLGKMESLKDRTVEELQKIQDDPEEIERLALESPEVQDLQLEREMALATNRSLAEQNLKFQSPLELGRSDLSDKYRELQKLVERCQEQKAKLERFSASLQPGTLLDLLQVEGLKIEEESEAMAEKFLEGEVPLDTFLESFSTMRKLSHLRRVRVEKLQEVMRKPKALPEVGGDGSPQQPPYPVGQTAPTCSAEDPPPPSAAPPFPLPYSPSPNAPMGPLAQGALQPGSFPGGSQPSYPYSGPSGPGYPPAQRGGADMSYSWSPHKASPSSPGYPQQPPAGPPSGPGYPLPGGGPPRPGYPPPSPYFPAGSRPPCPYPVQSQFPSFPGQPQPSGPPRPPYPQGPPPPFGYPPPQGPVWPGY</sequence>
<dbReference type="GO" id="GO:0031902">
    <property type="term" value="C:late endosome membrane"/>
    <property type="evidence" value="ECO:0007669"/>
    <property type="project" value="UniProtKB-SubCell"/>
</dbReference>
<comment type="similarity">
    <text evidence="2">Belongs to the VPS37 family.</text>
</comment>
<feature type="domain" description="VPS37 C-terminal" evidence="11">
    <location>
        <begin position="90"/>
        <end position="179"/>
    </location>
</feature>
<comment type="subcellular location">
    <subcellularLocation>
        <location evidence="1">Late endosome membrane</location>
        <topology evidence="1">Peripheral membrane protein</topology>
    </subcellularLocation>
</comment>
<accession>F7EI27</accession>
<dbReference type="PANTHER" id="PTHR13678">
    <property type="entry name" value="VACUOLAR PROTEIN SORTING-ASSOCIATED PROTEIN 37"/>
    <property type="match status" value="1"/>
</dbReference>
<feature type="coiled-coil region" evidence="9">
    <location>
        <begin position="44"/>
        <end position="106"/>
    </location>
</feature>
<gene>
    <name evidence="12" type="primary">VPS37C</name>
</gene>
<name>F7EI27_ORNAN</name>
<dbReference type="InterPro" id="IPR037202">
    <property type="entry name" value="ESCRT_assembly_dom"/>
</dbReference>
<keyword evidence="4" id="KW-0967">Endosome</keyword>
<dbReference type="InParanoid" id="F7EI27"/>
<reference evidence="12" key="2">
    <citation type="submission" date="2025-08" db="UniProtKB">
        <authorList>
            <consortium name="Ensembl"/>
        </authorList>
    </citation>
    <scope>IDENTIFICATION</scope>
    <source>
        <strain evidence="12">Glennie</strain>
    </source>
</reference>
<dbReference type="PANTHER" id="PTHR13678:SF8">
    <property type="entry name" value="VACUOLAR PROTEIN SORTING-ASSOCIATED PROTEIN 37C"/>
    <property type="match status" value="1"/>
</dbReference>
<keyword evidence="13" id="KW-1185">Reference proteome</keyword>
<dbReference type="InterPro" id="IPR009851">
    <property type="entry name" value="Mod_r"/>
</dbReference>
<evidence type="ECO:0000259" key="11">
    <source>
        <dbReference type="PROSITE" id="PS51314"/>
    </source>
</evidence>
<evidence type="ECO:0000313" key="12">
    <source>
        <dbReference type="Ensembl" id="ENSOANP00000023002.2"/>
    </source>
</evidence>
<dbReference type="FunCoup" id="F7EI27">
    <property type="interactions" value="508"/>
</dbReference>
<evidence type="ECO:0000256" key="5">
    <source>
        <dbReference type="ARBA" id="ARBA00022927"/>
    </source>
</evidence>
<dbReference type="GO" id="GO:0036258">
    <property type="term" value="P:multivesicular body assembly"/>
    <property type="evidence" value="ECO:0007669"/>
    <property type="project" value="UniProtKB-ARBA"/>
</dbReference>
<evidence type="ECO:0000256" key="1">
    <source>
        <dbReference type="ARBA" id="ARBA00004633"/>
    </source>
</evidence>
<keyword evidence="9" id="KW-0175">Coiled coil</keyword>
<dbReference type="PROSITE" id="PS51314">
    <property type="entry name" value="VPS37_C"/>
    <property type="match status" value="1"/>
</dbReference>
<feature type="compositionally biased region" description="Pro residues" evidence="10">
    <location>
        <begin position="282"/>
        <end position="324"/>
    </location>
</feature>
<dbReference type="Proteomes" id="UP000002279">
    <property type="component" value="Chromosome 3"/>
</dbReference>
<evidence type="ECO:0000256" key="7">
    <source>
        <dbReference type="ARBA" id="ARBA00025010"/>
    </source>
</evidence>
<dbReference type="GO" id="GO:0006612">
    <property type="term" value="P:protein targeting to membrane"/>
    <property type="evidence" value="ECO:0000318"/>
    <property type="project" value="GO_Central"/>
</dbReference>
<dbReference type="FunFam" id="1.10.287.660:FF:000003">
    <property type="entry name" value="vacuolar protein sorting-associated protein 37B"/>
    <property type="match status" value="1"/>
</dbReference>
<organism evidence="12 13">
    <name type="scientific">Ornithorhynchus anatinus</name>
    <name type="common">Duckbill platypus</name>
    <dbReference type="NCBI Taxonomy" id="9258"/>
    <lineage>
        <taxon>Eukaryota</taxon>
        <taxon>Metazoa</taxon>
        <taxon>Chordata</taxon>
        <taxon>Craniata</taxon>
        <taxon>Vertebrata</taxon>
        <taxon>Euteleostomi</taxon>
        <taxon>Mammalia</taxon>
        <taxon>Monotremata</taxon>
        <taxon>Ornithorhynchidae</taxon>
        <taxon>Ornithorhynchus</taxon>
    </lineage>
</organism>
<dbReference type="GO" id="GO:0048306">
    <property type="term" value="F:calcium-dependent protein binding"/>
    <property type="evidence" value="ECO:0007669"/>
    <property type="project" value="Ensembl"/>
</dbReference>
<dbReference type="GO" id="GO:0005929">
    <property type="term" value="C:cilium"/>
    <property type="evidence" value="ECO:0007669"/>
    <property type="project" value="Ensembl"/>
</dbReference>
<keyword evidence="6" id="KW-0472">Membrane</keyword>
<feature type="region of interest" description="Disordered" evidence="10">
    <location>
        <begin position="171"/>
        <end position="368"/>
    </location>
</feature>
<evidence type="ECO:0000256" key="3">
    <source>
        <dbReference type="ARBA" id="ARBA00022448"/>
    </source>
</evidence>
<reference evidence="12" key="3">
    <citation type="submission" date="2025-09" db="UniProtKB">
        <authorList>
            <consortium name="Ensembl"/>
        </authorList>
    </citation>
    <scope>IDENTIFICATION</scope>
    <source>
        <strain evidence="12">Glennie</strain>
    </source>
</reference>
<proteinExistence type="inferred from homology"/>
<keyword evidence="5 8" id="KW-0653">Protein transport</keyword>
<dbReference type="GO" id="GO:0016236">
    <property type="term" value="P:macroautophagy"/>
    <property type="evidence" value="ECO:0007669"/>
    <property type="project" value="UniProtKB-ARBA"/>
</dbReference>
<dbReference type="Bgee" id="ENSOANG00000014602">
    <property type="expression patterns" value="Expressed in ovary and 7 other cell types or tissues"/>
</dbReference>
<evidence type="ECO:0000256" key="2">
    <source>
        <dbReference type="ARBA" id="ARBA00007617"/>
    </source>
</evidence>
<dbReference type="HOGENOM" id="CLU_067118_0_0_1"/>
<dbReference type="InterPro" id="IPR029012">
    <property type="entry name" value="Helix_hairpin_bin_sf"/>
</dbReference>
<keyword evidence="3 8" id="KW-0813">Transport</keyword>
<evidence type="ECO:0000256" key="9">
    <source>
        <dbReference type="SAM" id="Coils"/>
    </source>
</evidence>
<evidence type="ECO:0000256" key="4">
    <source>
        <dbReference type="ARBA" id="ARBA00022753"/>
    </source>
</evidence>